<evidence type="ECO:0000313" key="3">
    <source>
        <dbReference type="EMBL" id="KHN71420.1"/>
    </source>
</evidence>
<feature type="signal peptide" evidence="2">
    <location>
        <begin position="1"/>
        <end position="22"/>
    </location>
</feature>
<dbReference type="AlphaFoldDB" id="A0A0B2UR79"/>
<gene>
    <name evidence="3" type="ORF">Tcan_01144</name>
</gene>
<dbReference type="Proteomes" id="UP000031036">
    <property type="component" value="Unassembled WGS sequence"/>
</dbReference>
<reference evidence="3 4" key="1">
    <citation type="submission" date="2014-11" db="EMBL/GenBank/DDBJ databases">
        <title>Genetic blueprint of the zoonotic pathogen Toxocara canis.</title>
        <authorList>
            <person name="Zhu X.-Q."/>
            <person name="Korhonen P.K."/>
            <person name="Cai H."/>
            <person name="Young N.D."/>
            <person name="Nejsum P."/>
            <person name="von Samson-Himmelstjerna G."/>
            <person name="Boag P.R."/>
            <person name="Tan P."/>
            <person name="Li Q."/>
            <person name="Min J."/>
            <person name="Yang Y."/>
            <person name="Wang X."/>
            <person name="Fang X."/>
            <person name="Hall R.S."/>
            <person name="Hofmann A."/>
            <person name="Sternberg P.W."/>
            <person name="Jex A.R."/>
            <person name="Gasser R.B."/>
        </authorList>
    </citation>
    <scope>NUCLEOTIDE SEQUENCE [LARGE SCALE GENOMIC DNA]</scope>
    <source>
        <strain evidence="3">PN_DK_2014</strain>
    </source>
</reference>
<comment type="caution">
    <text evidence="3">The sequence shown here is derived from an EMBL/GenBank/DDBJ whole genome shotgun (WGS) entry which is preliminary data.</text>
</comment>
<keyword evidence="1" id="KW-1133">Transmembrane helix</keyword>
<protein>
    <submittedName>
        <fullName evidence="3">Uncharacterized protein</fullName>
    </submittedName>
</protein>
<evidence type="ECO:0000256" key="1">
    <source>
        <dbReference type="SAM" id="Phobius"/>
    </source>
</evidence>
<keyword evidence="4" id="KW-1185">Reference proteome</keyword>
<evidence type="ECO:0000256" key="2">
    <source>
        <dbReference type="SAM" id="SignalP"/>
    </source>
</evidence>
<organism evidence="3 4">
    <name type="scientific">Toxocara canis</name>
    <name type="common">Canine roundworm</name>
    <dbReference type="NCBI Taxonomy" id="6265"/>
    <lineage>
        <taxon>Eukaryota</taxon>
        <taxon>Metazoa</taxon>
        <taxon>Ecdysozoa</taxon>
        <taxon>Nematoda</taxon>
        <taxon>Chromadorea</taxon>
        <taxon>Rhabditida</taxon>
        <taxon>Spirurina</taxon>
        <taxon>Ascaridomorpha</taxon>
        <taxon>Ascaridoidea</taxon>
        <taxon>Toxocaridae</taxon>
        <taxon>Toxocara</taxon>
    </lineage>
</organism>
<keyword evidence="2" id="KW-0732">Signal</keyword>
<name>A0A0B2UR79_TOXCA</name>
<accession>A0A0B2UR79</accession>
<feature type="non-terminal residue" evidence="3">
    <location>
        <position position="115"/>
    </location>
</feature>
<feature type="chain" id="PRO_5002095032" evidence="2">
    <location>
        <begin position="23"/>
        <end position="115"/>
    </location>
</feature>
<sequence>MRRWFSAISSTFLLLILESIFPSLVPHPSLPPLHPLPSFLLPRWSAVPFKPCLLVMIGQLHLSLRLLSPSCTASIPTICFFVKWSVVCVIAPFLQCHRFPPTHILFLLLISACVV</sequence>
<proteinExistence type="predicted"/>
<dbReference type="EMBL" id="JPKZ01022274">
    <property type="protein sequence ID" value="KHN71420.1"/>
    <property type="molecule type" value="Genomic_DNA"/>
</dbReference>
<keyword evidence="1" id="KW-0812">Transmembrane</keyword>
<evidence type="ECO:0000313" key="4">
    <source>
        <dbReference type="Proteomes" id="UP000031036"/>
    </source>
</evidence>
<feature type="transmembrane region" description="Helical" evidence="1">
    <location>
        <begin position="74"/>
        <end position="94"/>
    </location>
</feature>
<keyword evidence="1" id="KW-0472">Membrane</keyword>